<reference evidence="4" key="1">
    <citation type="journal article" date="2023" name="Microbiol Resour">
        <title>Genome Sequences of Rhodoplanes serenus and Two Thermotolerant Strains, Rhodoplanes tepidamans and 'Rhodoplanes cryptolactis,' Further Refine the Genus.</title>
        <authorList>
            <person name="Rayyan A.A."/>
            <person name="Kyndt J.A."/>
        </authorList>
    </citation>
    <scope>NUCLEOTIDE SEQUENCE</scope>
    <source>
        <strain evidence="4">DSM 9987</strain>
    </source>
</reference>
<dbReference type="InterPro" id="IPR036514">
    <property type="entry name" value="SGNH_hydro_sf"/>
</dbReference>
<accession>A0ABT5JEA7</accession>
<feature type="domain" description="Sialate O-acetylesterase" evidence="3">
    <location>
        <begin position="93"/>
        <end position="283"/>
    </location>
</feature>
<protein>
    <submittedName>
        <fullName evidence="4">Sialate O-acetylesterase</fullName>
    </submittedName>
</protein>
<keyword evidence="5" id="KW-1185">Reference proteome</keyword>
<keyword evidence="1" id="KW-0378">Hydrolase</keyword>
<dbReference type="InterPro" id="IPR005181">
    <property type="entry name" value="SASA"/>
</dbReference>
<dbReference type="EMBL" id="JAQQLI010000035">
    <property type="protein sequence ID" value="MDC7787952.1"/>
    <property type="molecule type" value="Genomic_DNA"/>
</dbReference>
<evidence type="ECO:0000259" key="3">
    <source>
        <dbReference type="Pfam" id="PF03629"/>
    </source>
</evidence>
<comment type="caution">
    <text evidence="4">The sequence shown here is derived from an EMBL/GenBank/DDBJ whole genome shotgun (WGS) entry which is preliminary data.</text>
</comment>
<name>A0ABT5JEA7_RHOTP</name>
<evidence type="ECO:0000256" key="1">
    <source>
        <dbReference type="ARBA" id="ARBA00022801"/>
    </source>
</evidence>
<evidence type="ECO:0000313" key="5">
    <source>
        <dbReference type="Proteomes" id="UP001165652"/>
    </source>
</evidence>
<reference evidence="4" key="2">
    <citation type="submission" date="2023-02" db="EMBL/GenBank/DDBJ databases">
        <authorList>
            <person name="Rayyan A."/>
            <person name="Meyer T."/>
            <person name="Kyndt J.A."/>
        </authorList>
    </citation>
    <scope>NUCLEOTIDE SEQUENCE</scope>
    <source>
        <strain evidence="4">DSM 9987</strain>
    </source>
</reference>
<dbReference type="Proteomes" id="UP001165652">
    <property type="component" value="Unassembled WGS sequence"/>
</dbReference>
<sequence>MRIISITEVPRQAATPPGTVIVGTQGPQGIQGEQGIQGPPGATGATGETGPAGADATLPEVDPIVVLATGQSNFVRKETYSWSPPANLQVWNWSGADGNVGTAFEAADETRINTTWAFAAEIAKANPLRQVLVVTVAFGRAISYWLPGTPAPDVWANLTANIVPALAAAGVSTVDYLLWWQGESDAASPSSYLANFETLIARFRAESWFPVETPIVIFGIANSTVAASAYHGPMNQVLARCAATDPDRRLFVYTAALPAALWDGIHMFAAGYRAAGVLAAHTVMSGVGRHTGAGPIYDPELARWGFGTEKPKAKVDISLNAGDLPDTVSNSSTGLRVAGADATGLNIEYDSFGSVIGLIGRRANGTAASPSALTSGAVILNLNSRGYGATGYSTPRAAIQFMASENWTDSAQGCEFRLWTTKIGTATLSERLRVKDTGALAHRAGAQEIVTEDSLLVDRPYTVATLPAGVTGASVWCSDCRVFDGAGNREGVGAGTGGAVSWNGSAWVISGTNVVAAA</sequence>
<feature type="region of interest" description="Disordered" evidence="2">
    <location>
        <begin position="1"/>
        <end position="57"/>
    </location>
</feature>
<proteinExistence type="predicted"/>
<dbReference type="Gene3D" id="3.40.50.1110">
    <property type="entry name" value="SGNH hydrolase"/>
    <property type="match status" value="1"/>
</dbReference>
<feature type="compositionally biased region" description="Low complexity" evidence="2">
    <location>
        <begin position="23"/>
        <end position="57"/>
    </location>
</feature>
<dbReference type="RefSeq" id="WP_272778788.1">
    <property type="nucleotide sequence ID" value="NZ_JAQQLI010000035.1"/>
</dbReference>
<dbReference type="Pfam" id="PF03629">
    <property type="entry name" value="SASA"/>
    <property type="match status" value="1"/>
</dbReference>
<evidence type="ECO:0000256" key="2">
    <source>
        <dbReference type="SAM" id="MobiDB-lite"/>
    </source>
</evidence>
<organism evidence="4 5">
    <name type="scientific">Rhodoplanes tepidamans</name>
    <name type="common">Rhodoplanes cryptolactis</name>
    <dbReference type="NCBI Taxonomy" id="200616"/>
    <lineage>
        <taxon>Bacteria</taxon>
        <taxon>Pseudomonadati</taxon>
        <taxon>Pseudomonadota</taxon>
        <taxon>Alphaproteobacteria</taxon>
        <taxon>Hyphomicrobiales</taxon>
        <taxon>Nitrobacteraceae</taxon>
        <taxon>Rhodoplanes</taxon>
    </lineage>
</organism>
<gene>
    <name evidence="4" type="ORF">PQJ73_19870</name>
</gene>
<evidence type="ECO:0000313" key="4">
    <source>
        <dbReference type="EMBL" id="MDC7787952.1"/>
    </source>
</evidence>
<dbReference type="SUPFAM" id="SSF52266">
    <property type="entry name" value="SGNH hydrolase"/>
    <property type="match status" value="1"/>
</dbReference>